<dbReference type="PANTHER" id="PTHR22595">
    <property type="entry name" value="CHITINASE-RELATED"/>
    <property type="match status" value="1"/>
</dbReference>
<keyword evidence="3 4" id="KW-1015">Disulfide bond</keyword>
<dbReference type="Gene3D" id="3.30.60.10">
    <property type="entry name" value="Endochitinase-like"/>
    <property type="match status" value="1"/>
</dbReference>
<dbReference type="Pfam" id="PF00182">
    <property type="entry name" value="Glyco_hydro_19"/>
    <property type="match status" value="2"/>
</dbReference>
<dbReference type="Proteomes" id="UP001358586">
    <property type="component" value="Chromosome 3"/>
</dbReference>
<dbReference type="Gene3D" id="1.10.530.10">
    <property type="match status" value="2"/>
</dbReference>
<dbReference type="CDD" id="cd06921">
    <property type="entry name" value="ChtBD1_GH19_hevein"/>
    <property type="match status" value="1"/>
</dbReference>
<evidence type="ECO:0000256" key="1">
    <source>
        <dbReference type="ARBA" id="ARBA00009373"/>
    </source>
</evidence>
<feature type="disulfide bond" evidence="4">
    <location>
        <begin position="59"/>
        <end position="63"/>
    </location>
</feature>
<comment type="similarity">
    <text evidence="1">Belongs to the glycosyl hydrolase 19 family. Chitinase class I subfamily.</text>
</comment>
<keyword evidence="2 4" id="KW-0147">Chitin-binding</keyword>
<dbReference type="PROSITE" id="PS00773">
    <property type="entry name" value="CHITINASE_19_1"/>
    <property type="match status" value="1"/>
</dbReference>
<feature type="disulfide bond" evidence="4">
    <location>
        <begin position="25"/>
        <end position="40"/>
    </location>
</feature>
<evidence type="ECO:0000256" key="2">
    <source>
        <dbReference type="ARBA" id="ARBA00022669"/>
    </source>
</evidence>
<dbReference type="EMBL" id="JARKNE010000003">
    <property type="protein sequence ID" value="KAK5837715.1"/>
    <property type="molecule type" value="Genomic_DNA"/>
</dbReference>
<dbReference type="InterPro" id="IPR036861">
    <property type="entry name" value="Endochitinase-like_sf"/>
</dbReference>
<evidence type="ECO:0000259" key="6">
    <source>
        <dbReference type="PROSITE" id="PS50941"/>
    </source>
</evidence>
<reference evidence="7 8" key="1">
    <citation type="submission" date="2023-03" db="EMBL/GenBank/DDBJ databases">
        <title>WGS of Gossypium arboreum.</title>
        <authorList>
            <person name="Yu D."/>
        </authorList>
    </citation>
    <scope>NUCLEOTIDE SEQUENCE [LARGE SCALE GENOMIC DNA]</scope>
    <source>
        <tissue evidence="7">Leaf</tissue>
    </source>
</reference>
<dbReference type="Gene3D" id="3.30.20.10">
    <property type="entry name" value="Endochitinase, domain 2"/>
    <property type="match status" value="2"/>
</dbReference>
<protein>
    <recommendedName>
        <fullName evidence="6">Chitin-binding type-1 domain-containing protein</fullName>
    </recommendedName>
</protein>
<dbReference type="InterPro" id="IPR023346">
    <property type="entry name" value="Lysozyme-like_dom_sf"/>
</dbReference>
<evidence type="ECO:0000256" key="4">
    <source>
        <dbReference type="PROSITE-ProRule" id="PRU00261"/>
    </source>
</evidence>
<feature type="domain" description="Chitin-binding type-1" evidence="6">
    <location>
        <begin position="22"/>
        <end position="65"/>
    </location>
</feature>
<dbReference type="SUPFAM" id="SSF53955">
    <property type="entry name" value="Lysozyme-like"/>
    <property type="match status" value="2"/>
</dbReference>
<keyword evidence="8" id="KW-1185">Reference proteome</keyword>
<dbReference type="CDD" id="cd00325">
    <property type="entry name" value="chitinase_GH19"/>
    <property type="match status" value="2"/>
</dbReference>
<dbReference type="InterPro" id="IPR018371">
    <property type="entry name" value="Chitin-binding_1_CS"/>
</dbReference>
<keyword evidence="5" id="KW-0732">Signal</keyword>
<comment type="caution">
    <text evidence="7">The sequence shown here is derived from an EMBL/GenBank/DDBJ whole genome shotgun (WGS) entry which is preliminary data.</text>
</comment>
<gene>
    <name evidence="7" type="ORF">PVK06_006442</name>
</gene>
<dbReference type="SUPFAM" id="SSF57016">
    <property type="entry name" value="Plant lectins/antimicrobial peptides"/>
    <property type="match status" value="1"/>
</dbReference>
<evidence type="ECO:0000313" key="7">
    <source>
        <dbReference type="EMBL" id="KAK5837715.1"/>
    </source>
</evidence>
<dbReference type="InterPro" id="IPR000726">
    <property type="entry name" value="Glyco_hydro_19_cat"/>
</dbReference>
<dbReference type="PANTHER" id="PTHR22595:SF200">
    <property type="entry name" value="ENDOCHITINASE 1"/>
    <property type="match status" value="1"/>
</dbReference>
<name>A0ABR0QEF8_GOSAR</name>
<dbReference type="InterPro" id="IPR001002">
    <property type="entry name" value="Chitin-bd_1"/>
</dbReference>
<feature type="chain" id="PRO_5046575849" description="Chitin-binding type-1 domain-containing protein" evidence="5">
    <location>
        <begin position="23"/>
        <end position="650"/>
    </location>
</feature>
<dbReference type="Pfam" id="PF00187">
    <property type="entry name" value="Chitin_bind_1"/>
    <property type="match status" value="1"/>
</dbReference>
<evidence type="ECO:0000256" key="3">
    <source>
        <dbReference type="ARBA" id="ARBA00023157"/>
    </source>
</evidence>
<organism evidence="7 8">
    <name type="scientific">Gossypium arboreum</name>
    <name type="common">Tree cotton</name>
    <name type="synonym">Gossypium nanking</name>
    <dbReference type="NCBI Taxonomy" id="29729"/>
    <lineage>
        <taxon>Eukaryota</taxon>
        <taxon>Viridiplantae</taxon>
        <taxon>Streptophyta</taxon>
        <taxon>Embryophyta</taxon>
        <taxon>Tracheophyta</taxon>
        <taxon>Spermatophyta</taxon>
        <taxon>Magnoliopsida</taxon>
        <taxon>eudicotyledons</taxon>
        <taxon>Gunneridae</taxon>
        <taxon>Pentapetalae</taxon>
        <taxon>rosids</taxon>
        <taxon>malvids</taxon>
        <taxon>Malvales</taxon>
        <taxon>Malvaceae</taxon>
        <taxon>Malvoideae</taxon>
        <taxon>Gossypium</taxon>
    </lineage>
</organism>
<feature type="disulfide bond" evidence="4">
    <location>
        <begin position="34"/>
        <end position="46"/>
    </location>
</feature>
<proteinExistence type="inferred from homology"/>
<dbReference type="SMART" id="SM00270">
    <property type="entry name" value="ChtBD1"/>
    <property type="match status" value="1"/>
</dbReference>
<dbReference type="PROSITE" id="PS00774">
    <property type="entry name" value="CHITINASE_19_2"/>
    <property type="match status" value="2"/>
</dbReference>
<feature type="signal peptide" evidence="5">
    <location>
        <begin position="1"/>
        <end position="22"/>
    </location>
</feature>
<dbReference type="PROSITE" id="PS00026">
    <property type="entry name" value="CHIT_BIND_I_1"/>
    <property type="match status" value="1"/>
</dbReference>
<sequence>MRLHTLLFSSLFLSYAVVLATAVQCGVEAGGALCPGGICCSRWGYCGTTDSYCLVENGCQLNCTDGDSGGGGGGGGESGGDGGALGDIISSEMFEEMLPYRNDPRCPAANFYTYDAFIAAAKLYPAFAATGDNDTRKREVAAFLGQTSHETTGGWDGAPGGRYAWGYCFNEEVGCPAGYCDNNPNYPCYAGVNYCGRGPMQLSWNYNYGQFGESIGQKEELLQHPEVLKTNVTLSFMSALWFWMTAQPPKPSCHSVITGEWTPSANDIAAGRLPGYGVTTNIINGGLECGNGGPDDRVVSRIMFYERYCDILGVSYGPNLDCYNQRPFNWALSFCSNALPGSAMQCDCSATAMFPTAQWCCRGANNDYYRHKKIGFRSNCNKGDAGCGCGCGGGSDGGGGLSSIVTREVFEEMLPYRNDPRCPAAGFYTYEALMAAAKAYPAFAATGDDATRKREVAAFFGQTSHETAAGRGRNPPGGPFVWGYCYNKEVKPLSEYCDGTNQQFPCVPGQKYYGRGPIQLTWNYNYGQFGAAIGKEKEMLENPDLLLTDASLAFQSALWFWMTPQRSMPSCHDVIVGAWMPSARDKAAGRFPGYGVITNIINGGQCGRGRNATGEDRIGFFKRYCDMFGVNYGDYLDCYNQKDFRKDSLY</sequence>
<evidence type="ECO:0000313" key="8">
    <source>
        <dbReference type="Proteomes" id="UP001358586"/>
    </source>
</evidence>
<accession>A0ABR0QEF8</accession>
<dbReference type="PROSITE" id="PS50941">
    <property type="entry name" value="CHIT_BIND_I_2"/>
    <property type="match status" value="1"/>
</dbReference>
<evidence type="ECO:0000256" key="5">
    <source>
        <dbReference type="SAM" id="SignalP"/>
    </source>
</evidence>
<feature type="disulfide bond" evidence="4">
    <location>
        <begin position="39"/>
        <end position="53"/>
    </location>
</feature>